<sequence>MKIAVVLSLIFISSVFAKVHNLLPEGRIAGGYEAKPKSAPFIVSIQLKSNNGFIHYCGGSIIDANWILTAAHCLYEKNTRNMKIEAGRHNLKDQESTAQQRTIDSFVIHKLYTGGVAPYDIALIYTNQAFIWTDAVKPAMLPSADKIPSGNVAIYGWGSTSKMTGAQFPDVLQTAVVKVLAQQECKKLLGNGNANLHDTNMCTASPPEGVGVCSSDSGGPLVSGKDEVIGVVSWGEVPCGKPYSPSVYVRVSAFVNWISEKKSGHKVVTN</sequence>
<keyword evidence="7" id="KW-1015">Disulfide bond</keyword>
<evidence type="ECO:0000256" key="3">
    <source>
        <dbReference type="ARBA" id="ARBA00022670"/>
    </source>
</evidence>
<dbReference type="PROSITE" id="PS50240">
    <property type="entry name" value="TRYPSIN_DOM"/>
    <property type="match status" value="1"/>
</dbReference>
<evidence type="ECO:0000256" key="2">
    <source>
        <dbReference type="ARBA" id="ARBA00022525"/>
    </source>
</evidence>
<feature type="signal peptide" evidence="8">
    <location>
        <begin position="1"/>
        <end position="17"/>
    </location>
</feature>
<keyword evidence="4" id="KW-0378">Hydrolase</keyword>
<keyword evidence="5" id="KW-0720">Serine protease</keyword>
<dbReference type="InterPro" id="IPR001254">
    <property type="entry name" value="Trypsin_dom"/>
</dbReference>
<keyword evidence="3" id="KW-0645">Protease</keyword>
<dbReference type="GO" id="GO:0016485">
    <property type="term" value="P:protein processing"/>
    <property type="evidence" value="ECO:0007669"/>
    <property type="project" value="UniProtKB-ARBA"/>
</dbReference>
<dbReference type="Pfam" id="PF00089">
    <property type="entry name" value="Trypsin"/>
    <property type="match status" value="1"/>
</dbReference>
<dbReference type="InterPro" id="IPR009003">
    <property type="entry name" value="Peptidase_S1_PA"/>
</dbReference>
<feature type="chain" id="PRO_5018282405" evidence="8">
    <location>
        <begin position="18"/>
        <end position="270"/>
    </location>
</feature>
<dbReference type="PANTHER" id="PTHR24252">
    <property type="entry name" value="ACROSIN-RELATED"/>
    <property type="match status" value="1"/>
</dbReference>
<dbReference type="CDD" id="cd00190">
    <property type="entry name" value="Tryp_SPc"/>
    <property type="match status" value="1"/>
</dbReference>
<dbReference type="AlphaFoldDB" id="A0A3G5BIM5"/>
<dbReference type="InterPro" id="IPR018114">
    <property type="entry name" value="TRYPSIN_HIS"/>
</dbReference>
<dbReference type="InterPro" id="IPR043504">
    <property type="entry name" value="Peptidase_S1_PA_chymotrypsin"/>
</dbReference>
<keyword evidence="8" id="KW-0732">Signal</keyword>
<comment type="subcellular location">
    <subcellularLocation>
        <location evidence="1">Secreted</location>
    </subcellularLocation>
</comment>
<dbReference type="InterPro" id="IPR001314">
    <property type="entry name" value="Peptidase_S1A"/>
</dbReference>
<dbReference type="PANTHER" id="PTHR24252:SF18">
    <property type="entry name" value="OVOCHYMASE 1"/>
    <property type="match status" value="1"/>
</dbReference>
<evidence type="ECO:0000256" key="8">
    <source>
        <dbReference type="SAM" id="SignalP"/>
    </source>
</evidence>
<name>A0A3G5BIM5_DOLGE</name>
<dbReference type="GO" id="GO:0004252">
    <property type="term" value="F:serine-type endopeptidase activity"/>
    <property type="evidence" value="ECO:0007669"/>
    <property type="project" value="InterPro"/>
</dbReference>
<dbReference type="PROSITE" id="PS00134">
    <property type="entry name" value="TRYPSIN_HIS"/>
    <property type="match status" value="1"/>
</dbReference>
<evidence type="ECO:0000256" key="7">
    <source>
        <dbReference type="ARBA" id="ARBA00023157"/>
    </source>
</evidence>
<reference evidence="10" key="1">
    <citation type="journal article" date="2018" name="Toxins">
        <title>Buzz kill: function and proteomic composition of venom from the giant assassin fly Dolopus genitalis (Diptera: Asilidae).</title>
        <authorList>
            <person name="Walker A.A."/>
            <person name="Dobson J."/>
            <person name="Jin J."/>
            <person name="Robinson S.D."/>
            <person name="Herzig V."/>
            <person name="Vetter I."/>
            <person name="King G.F."/>
            <person name="Fry B.G."/>
        </authorList>
    </citation>
    <scope>NUCLEOTIDE SEQUENCE</scope>
    <source>
        <strain evidence="10">Dg118</strain>
        <tissue evidence="10">Venom/thoracic glands</tissue>
    </source>
</reference>
<evidence type="ECO:0000256" key="6">
    <source>
        <dbReference type="ARBA" id="ARBA00023145"/>
    </source>
</evidence>
<dbReference type="EMBL" id="MK075236">
    <property type="protein sequence ID" value="AYV99639.1"/>
    <property type="molecule type" value="mRNA"/>
</dbReference>
<dbReference type="SUPFAM" id="SSF50494">
    <property type="entry name" value="Trypsin-like serine proteases"/>
    <property type="match status" value="1"/>
</dbReference>
<feature type="domain" description="Peptidase S1" evidence="9">
    <location>
        <begin position="28"/>
        <end position="263"/>
    </location>
</feature>
<dbReference type="PRINTS" id="PR00722">
    <property type="entry name" value="CHYMOTRYPSIN"/>
</dbReference>
<keyword evidence="6" id="KW-0865">Zymogen</keyword>
<dbReference type="Gene3D" id="2.40.10.10">
    <property type="entry name" value="Trypsin-like serine proteases"/>
    <property type="match status" value="1"/>
</dbReference>
<evidence type="ECO:0000256" key="5">
    <source>
        <dbReference type="ARBA" id="ARBA00022825"/>
    </source>
</evidence>
<organism evidence="10">
    <name type="scientific">Dolopus genitalis</name>
    <name type="common">Giant Australian assassin fly</name>
    <name type="synonym">Asilus genitalis</name>
    <dbReference type="NCBI Taxonomy" id="2488630"/>
    <lineage>
        <taxon>Eukaryota</taxon>
        <taxon>Metazoa</taxon>
        <taxon>Ecdysozoa</taxon>
        <taxon>Arthropoda</taxon>
        <taxon>Hexapoda</taxon>
        <taxon>Insecta</taxon>
        <taxon>Pterygota</taxon>
        <taxon>Neoptera</taxon>
        <taxon>Endopterygota</taxon>
        <taxon>Diptera</taxon>
        <taxon>Brachycera</taxon>
        <taxon>Muscomorpha</taxon>
        <taxon>Asiloidea</taxon>
        <taxon>Asilidae</taxon>
        <taxon>Asilinae</taxon>
        <taxon>Dolopus</taxon>
    </lineage>
</organism>
<dbReference type="SMART" id="SM00020">
    <property type="entry name" value="Tryp_SPc"/>
    <property type="match status" value="1"/>
</dbReference>
<evidence type="ECO:0000313" key="10">
    <source>
        <dbReference type="EMBL" id="AYV99639.1"/>
    </source>
</evidence>
<protein>
    <submittedName>
        <fullName evidence="10">Venom polypeptide</fullName>
    </submittedName>
</protein>
<proteinExistence type="evidence at transcript level"/>
<evidence type="ECO:0000259" key="9">
    <source>
        <dbReference type="PROSITE" id="PS50240"/>
    </source>
</evidence>
<dbReference type="FunFam" id="2.40.10.10:FF:000047">
    <property type="entry name" value="Trypsin eta"/>
    <property type="match status" value="1"/>
</dbReference>
<evidence type="ECO:0000256" key="4">
    <source>
        <dbReference type="ARBA" id="ARBA00022801"/>
    </source>
</evidence>
<dbReference type="GO" id="GO:0005576">
    <property type="term" value="C:extracellular region"/>
    <property type="evidence" value="ECO:0007669"/>
    <property type="project" value="UniProtKB-SubCell"/>
</dbReference>
<evidence type="ECO:0000256" key="1">
    <source>
        <dbReference type="ARBA" id="ARBA00004613"/>
    </source>
</evidence>
<keyword evidence="2" id="KW-0964">Secreted</keyword>
<accession>A0A3G5BIM5</accession>